<dbReference type="Pfam" id="PF07690">
    <property type="entry name" value="MFS_1"/>
    <property type="match status" value="1"/>
</dbReference>
<keyword evidence="2" id="KW-0813">Transport</keyword>
<keyword evidence="9" id="KW-1185">Reference proteome</keyword>
<proteinExistence type="predicted"/>
<feature type="transmembrane region" description="Helical" evidence="6">
    <location>
        <begin position="416"/>
        <end position="436"/>
    </location>
</feature>
<evidence type="ECO:0000256" key="1">
    <source>
        <dbReference type="ARBA" id="ARBA00004141"/>
    </source>
</evidence>
<keyword evidence="5 6" id="KW-0472">Membrane</keyword>
<dbReference type="SUPFAM" id="SSF103473">
    <property type="entry name" value="MFS general substrate transporter"/>
    <property type="match status" value="1"/>
</dbReference>
<dbReference type="InterPro" id="IPR020846">
    <property type="entry name" value="MFS_dom"/>
</dbReference>
<sequence length="486" mass="53066">MSSIEKADNVGVHENEASVDMVEQGKVEAINQNAPILTDEEREIEKRIVRKIDYRLLPITALIYLLCYIDRSNIGNAKILNSNTGDDILQTNNMTTYQYTVALMLFLVAYCIFEAPSNLMIKIASPRRWLGFLVLCFGAFCAGIGGTKNAAGVTALRFFLGAAEAGVFPGMIYYFSFWYRAEERAARIASFMCSATLSGAFGGCIAYGVGHMNGAGGLEAWRWLFIFEGIPSIILGVLVFFFLPSYPEDVKWLTDEEKELQQRRLGIHGNAIAEKINWQDAKAVLLDGRMWLHYFVYGCAGCGVASLSLFAPTIVLGLGYANLQAQLYTVPPYAAAYVFALLSSYASDKLRQRGLVAGLSFMLGSVSYIVLAALPGESYKVRYAMLCLATSGVFGGLPALCAWVGDNARTTTAGALATGLNIAVSGPGQIIGVWIYRAQDAPIYRLGHGINAGFLFIAMVLSFALTIHYRLLNAKMVGTNELRWSV</sequence>
<feature type="domain" description="Major facilitator superfamily (MFS) profile" evidence="7">
    <location>
        <begin position="56"/>
        <end position="476"/>
    </location>
</feature>
<gene>
    <name evidence="8" type="ORF">Sste5346_003831</name>
</gene>
<feature type="transmembrane region" description="Helical" evidence="6">
    <location>
        <begin position="381"/>
        <end position="404"/>
    </location>
</feature>
<evidence type="ECO:0000256" key="4">
    <source>
        <dbReference type="ARBA" id="ARBA00022989"/>
    </source>
</evidence>
<feature type="transmembrane region" description="Helical" evidence="6">
    <location>
        <begin position="325"/>
        <end position="342"/>
    </location>
</feature>
<dbReference type="EMBL" id="JAWCUI010000017">
    <property type="protein sequence ID" value="KAL1897977.1"/>
    <property type="molecule type" value="Genomic_DNA"/>
</dbReference>
<feature type="transmembrane region" description="Helical" evidence="6">
    <location>
        <begin position="221"/>
        <end position="243"/>
    </location>
</feature>
<feature type="transmembrane region" description="Helical" evidence="6">
    <location>
        <begin position="97"/>
        <end position="117"/>
    </location>
</feature>
<dbReference type="Gene3D" id="1.20.1250.20">
    <property type="entry name" value="MFS general substrate transporter like domains"/>
    <property type="match status" value="2"/>
</dbReference>
<dbReference type="PROSITE" id="PS50850">
    <property type="entry name" value="MFS"/>
    <property type="match status" value="1"/>
</dbReference>
<keyword evidence="3 6" id="KW-0812">Transmembrane</keyword>
<evidence type="ECO:0000259" key="7">
    <source>
        <dbReference type="PROSITE" id="PS50850"/>
    </source>
</evidence>
<evidence type="ECO:0000256" key="3">
    <source>
        <dbReference type="ARBA" id="ARBA00022692"/>
    </source>
</evidence>
<evidence type="ECO:0000256" key="5">
    <source>
        <dbReference type="ARBA" id="ARBA00023136"/>
    </source>
</evidence>
<comment type="caution">
    <text evidence="8">The sequence shown here is derived from an EMBL/GenBank/DDBJ whole genome shotgun (WGS) entry which is preliminary data.</text>
</comment>
<dbReference type="PANTHER" id="PTHR43791">
    <property type="entry name" value="PERMEASE-RELATED"/>
    <property type="match status" value="1"/>
</dbReference>
<evidence type="ECO:0000256" key="6">
    <source>
        <dbReference type="SAM" id="Phobius"/>
    </source>
</evidence>
<evidence type="ECO:0000313" key="8">
    <source>
        <dbReference type="EMBL" id="KAL1897977.1"/>
    </source>
</evidence>
<accession>A0ABR3ZCH7</accession>
<feature type="transmembrane region" description="Helical" evidence="6">
    <location>
        <begin position="354"/>
        <end position="375"/>
    </location>
</feature>
<name>A0ABR3ZCH7_9PEZI</name>
<evidence type="ECO:0000256" key="2">
    <source>
        <dbReference type="ARBA" id="ARBA00022448"/>
    </source>
</evidence>
<organism evidence="8 9">
    <name type="scientific">Sporothrix stenoceras</name>
    <dbReference type="NCBI Taxonomy" id="5173"/>
    <lineage>
        <taxon>Eukaryota</taxon>
        <taxon>Fungi</taxon>
        <taxon>Dikarya</taxon>
        <taxon>Ascomycota</taxon>
        <taxon>Pezizomycotina</taxon>
        <taxon>Sordariomycetes</taxon>
        <taxon>Sordariomycetidae</taxon>
        <taxon>Ophiostomatales</taxon>
        <taxon>Ophiostomataceae</taxon>
        <taxon>Sporothrix</taxon>
    </lineage>
</organism>
<reference evidence="8 9" key="1">
    <citation type="journal article" date="2024" name="IMA Fungus">
        <title>IMA Genome - F19 : A genome assembly and annotation guide to empower mycologists, including annotated draft genome sequences of Ceratocystis pirilliformis, Diaporthe australafricana, Fusarium ophioides, Paecilomyces lecythidis, and Sporothrix stenoceras.</title>
        <authorList>
            <person name="Aylward J."/>
            <person name="Wilson A.M."/>
            <person name="Visagie C.M."/>
            <person name="Spraker J."/>
            <person name="Barnes I."/>
            <person name="Buitendag C."/>
            <person name="Ceriani C."/>
            <person name="Del Mar Angel L."/>
            <person name="du Plessis D."/>
            <person name="Fuchs T."/>
            <person name="Gasser K."/>
            <person name="Kramer D."/>
            <person name="Li W."/>
            <person name="Munsamy K."/>
            <person name="Piso A."/>
            <person name="Price J.L."/>
            <person name="Sonnekus B."/>
            <person name="Thomas C."/>
            <person name="van der Nest A."/>
            <person name="van Dijk A."/>
            <person name="van Heerden A."/>
            <person name="van Vuuren N."/>
            <person name="Yilmaz N."/>
            <person name="Duong T.A."/>
            <person name="van der Merwe N.A."/>
            <person name="Wingfield M.J."/>
            <person name="Wingfield B.D."/>
        </authorList>
    </citation>
    <scope>NUCLEOTIDE SEQUENCE [LARGE SCALE GENOMIC DNA]</scope>
    <source>
        <strain evidence="8 9">CMW 5346</strain>
    </source>
</reference>
<dbReference type="InterPro" id="IPR036259">
    <property type="entry name" value="MFS_trans_sf"/>
</dbReference>
<feature type="transmembrane region" description="Helical" evidence="6">
    <location>
        <begin position="158"/>
        <end position="176"/>
    </location>
</feature>
<feature type="transmembrane region" description="Helical" evidence="6">
    <location>
        <begin position="294"/>
        <end position="319"/>
    </location>
</feature>
<protein>
    <recommendedName>
        <fullName evidence="7">Major facilitator superfamily (MFS) profile domain-containing protein</fullName>
    </recommendedName>
</protein>
<evidence type="ECO:0000313" key="9">
    <source>
        <dbReference type="Proteomes" id="UP001583186"/>
    </source>
</evidence>
<comment type="subcellular location">
    <subcellularLocation>
        <location evidence="1">Membrane</location>
        <topology evidence="1">Multi-pass membrane protein</topology>
    </subcellularLocation>
</comment>
<feature type="transmembrane region" description="Helical" evidence="6">
    <location>
        <begin position="129"/>
        <end position="146"/>
    </location>
</feature>
<feature type="transmembrane region" description="Helical" evidence="6">
    <location>
        <begin position="52"/>
        <end position="71"/>
    </location>
</feature>
<dbReference type="Proteomes" id="UP001583186">
    <property type="component" value="Unassembled WGS sequence"/>
</dbReference>
<feature type="transmembrane region" description="Helical" evidence="6">
    <location>
        <begin position="448"/>
        <end position="467"/>
    </location>
</feature>
<feature type="transmembrane region" description="Helical" evidence="6">
    <location>
        <begin position="188"/>
        <end position="209"/>
    </location>
</feature>
<keyword evidence="4 6" id="KW-1133">Transmembrane helix</keyword>
<dbReference type="PANTHER" id="PTHR43791:SF49">
    <property type="entry name" value="TRANSPORTER, PUTATIVE (AFU_ORTHOLOGUE AFUA_4G04250)-RELATED"/>
    <property type="match status" value="1"/>
</dbReference>
<dbReference type="InterPro" id="IPR011701">
    <property type="entry name" value="MFS"/>
</dbReference>